<protein>
    <recommendedName>
        <fullName evidence="3">Aconitase/3-isopropylmalate dehydratase large subunit alpha/beta/alpha domain-containing protein</fullName>
    </recommendedName>
</protein>
<organism evidence="2">
    <name type="scientific">marine metagenome</name>
    <dbReference type="NCBI Taxonomy" id="408172"/>
    <lineage>
        <taxon>unclassified sequences</taxon>
        <taxon>metagenomes</taxon>
        <taxon>ecological metagenomes</taxon>
    </lineage>
</organism>
<evidence type="ECO:0008006" key="3">
    <source>
        <dbReference type="Google" id="ProtNLM"/>
    </source>
</evidence>
<reference evidence="2" key="1">
    <citation type="submission" date="2018-05" db="EMBL/GenBank/DDBJ databases">
        <authorList>
            <person name="Lanie J.A."/>
            <person name="Ng W.-L."/>
            <person name="Kazmierczak K.M."/>
            <person name="Andrzejewski T.M."/>
            <person name="Davidsen T.M."/>
            <person name="Wayne K.J."/>
            <person name="Tettelin H."/>
            <person name="Glass J.I."/>
            <person name="Rusch D."/>
            <person name="Podicherti R."/>
            <person name="Tsui H.-C.T."/>
            <person name="Winkler M.E."/>
        </authorList>
    </citation>
    <scope>NUCLEOTIDE SEQUENCE</scope>
</reference>
<dbReference type="Gene3D" id="3.30.499.10">
    <property type="entry name" value="Aconitase, domain 3"/>
    <property type="match status" value="1"/>
</dbReference>
<evidence type="ECO:0000256" key="1">
    <source>
        <dbReference type="ARBA" id="ARBA00023004"/>
    </source>
</evidence>
<name>A0A382HXP6_9ZZZZ</name>
<dbReference type="InterPro" id="IPR036008">
    <property type="entry name" value="Aconitase_4Fe-4S_dom"/>
</dbReference>
<accession>A0A382HXP6</accession>
<dbReference type="InterPro" id="IPR006249">
    <property type="entry name" value="Aconitase/IRP2"/>
</dbReference>
<keyword evidence="1" id="KW-0408">Iron</keyword>
<dbReference type="InterPro" id="IPR015931">
    <property type="entry name" value="Acnase/IPM_dHydase_lsu_aba_1/3"/>
</dbReference>
<sequence length="85" mass="9799">MHNLFNSLQSFESGNRQIQYYSLPELENQGIGKISRLPISIRILLEALLRNYDNEVIVEQDIIDIATWEATKPKATEIPFKPARV</sequence>
<gene>
    <name evidence="2" type="ORF">METZ01_LOCUS245028</name>
</gene>
<dbReference type="SUPFAM" id="SSF53732">
    <property type="entry name" value="Aconitase iron-sulfur domain"/>
    <property type="match status" value="1"/>
</dbReference>
<feature type="non-terminal residue" evidence="2">
    <location>
        <position position="85"/>
    </location>
</feature>
<evidence type="ECO:0000313" key="2">
    <source>
        <dbReference type="EMBL" id="SVB92174.1"/>
    </source>
</evidence>
<dbReference type="PANTHER" id="PTHR11670">
    <property type="entry name" value="ACONITASE/IRON-RESPONSIVE ELEMENT FAMILY MEMBER"/>
    <property type="match status" value="1"/>
</dbReference>
<dbReference type="AlphaFoldDB" id="A0A382HXP6"/>
<dbReference type="EMBL" id="UINC01063979">
    <property type="protein sequence ID" value="SVB92174.1"/>
    <property type="molecule type" value="Genomic_DNA"/>
</dbReference>
<proteinExistence type="predicted"/>